<dbReference type="PATRIC" id="fig|1462.6.peg.3506"/>
<protein>
    <submittedName>
        <fullName evidence="2">MerE family protein</fullName>
    </submittedName>
</protein>
<keyword evidence="1" id="KW-0472">Membrane</keyword>
<proteinExistence type="predicted"/>
<evidence type="ECO:0000313" key="3">
    <source>
        <dbReference type="Proteomes" id="UP000032522"/>
    </source>
</evidence>
<organism evidence="2 3">
    <name type="scientific">Geobacillus kaustophilus</name>
    <dbReference type="NCBI Taxonomy" id="1462"/>
    <lineage>
        <taxon>Bacteria</taxon>
        <taxon>Bacillati</taxon>
        <taxon>Bacillota</taxon>
        <taxon>Bacilli</taxon>
        <taxon>Bacillales</taxon>
        <taxon>Anoxybacillaceae</taxon>
        <taxon>Geobacillus</taxon>
        <taxon>Geobacillus thermoleovorans group</taxon>
    </lineage>
</organism>
<keyword evidence="1" id="KW-0812">Transmembrane</keyword>
<evidence type="ECO:0000313" key="2">
    <source>
        <dbReference type="EMBL" id="KJE27075.1"/>
    </source>
</evidence>
<dbReference type="Proteomes" id="UP000032522">
    <property type="component" value="Unassembled WGS sequence"/>
</dbReference>
<reference evidence="2 3" key="1">
    <citation type="submission" date="2015-01" db="EMBL/GenBank/DDBJ databases">
        <authorList>
            <person name="Filippidou S."/>
            <person name="Jeanneret N."/>
            <person name="Russel-Delif L."/>
            <person name="Junier T."/>
            <person name="Wunderlin T."/>
            <person name="Molina V."/>
            <person name="Johnson S.L."/>
            <person name="Davenport K.W."/>
            <person name="Chain P.S."/>
            <person name="Dorador C."/>
            <person name="Junier P."/>
        </authorList>
    </citation>
    <scope>NUCLEOTIDE SEQUENCE [LARGE SCALE GENOMIC DNA]</scope>
    <source>
        <strain evidence="2 3">Et7/4</strain>
    </source>
</reference>
<dbReference type="AlphaFoldDB" id="A0A0D8BSG5"/>
<dbReference type="GO" id="GO:0015097">
    <property type="term" value="F:mercury ion transmembrane transporter activity"/>
    <property type="evidence" value="ECO:0007669"/>
    <property type="project" value="InterPro"/>
</dbReference>
<dbReference type="RefSeq" id="WP_044732638.1">
    <property type="nucleotide sequence ID" value="NZ_JYBP01000003.1"/>
</dbReference>
<feature type="transmembrane region" description="Helical" evidence="1">
    <location>
        <begin position="44"/>
        <end position="61"/>
    </location>
</feature>
<dbReference type="Pfam" id="PF05052">
    <property type="entry name" value="MerE"/>
    <property type="match status" value="1"/>
</dbReference>
<dbReference type="GO" id="GO:0016020">
    <property type="term" value="C:membrane"/>
    <property type="evidence" value="ECO:0007669"/>
    <property type="project" value="InterPro"/>
</dbReference>
<sequence>MEMAKKSFWAVLALLSCPCHLAVILPLLAGTSVGAYLIRHQSLAIGLFTVLFFCSLMMMIGKRKPMRTGETESGGLGKTGNGHGACCVPFQTNHEDE</sequence>
<comment type="caution">
    <text evidence="2">The sequence shown here is derived from an EMBL/GenBank/DDBJ whole genome shotgun (WGS) entry which is preliminary data.</text>
</comment>
<dbReference type="OrthoDB" id="6697419at2"/>
<evidence type="ECO:0000256" key="1">
    <source>
        <dbReference type="SAM" id="Phobius"/>
    </source>
</evidence>
<dbReference type="EMBL" id="JYBP01000003">
    <property type="protein sequence ID" value="KJE27075.1"/>
    <property type="molecule type" value="Genomic_DNA"/>
</dbReference>
<gene>
    <name evidence="2" type="ORF">LG52_3190</name>
</gene>
<dbReference type="InterPro" id="IPR007746">
    <property type="entry name" value="MerE"/>
</dbReference>
<dbReference type="PROSITE" id="PS51257">
    <property type="entry name" value="PROKAR_LIPOPROTEIN"/>
    <property type="match status" value="1"/>
</dbReference>
<accession>A0A0D8BSG5</accession>
<name>A0A0D8BSG5_GEOKU</name>
<keyword evidence="1" id="KW-1133">Transmembrane helix</keyword>